<name>A0A6N7W785_9ACTO</name>
<keyword evidence="1 8" id="KW-0378">Hydrolase</keyword>
<dbReference type="Gene3D" id="2.60.120.200">
    <property type="match status" value="2"/>
</dbReference>
<dbReference type="GO" id="GO:0016798">
    <property type="term" value="F:hydrolase activity, acting on glycosyl bonds"/>
    <property type="evidence" value="ECO:0007669"/>
    <property type="project" value="UniProtKB-KW"/>
</dbReference>
<feature type="transmembrane region" description="Helical" evidence="4">
    <location>
        <begin position="1941"/>
        <end position="1960"/>
    </location>
</feature>
<dbReference type="Proteomes" id="UP000470875">
    <property type="component" value="Unassembled WGS sequence"/>
</dbReference>
<dbReference type="InterPro" id="IPR023296">
    <property type="entry name" value="Glyco_hydro_beta-prop_sf"/>
</dbReference>
<reference evidence="8 9" key="1">
    <citation type="submission" date="2019-08" db="EMBL/GenBank/DDBJ databases">
        <title>In-depth cultivation of the pig gut microbiome towards novel bacterial diversity and tailored functional studies.</title>
        <authorList>
            <person name="Wylensek D."/>
            <person name="Hitch T.C.A."/>
            <person name="Clavel T."/>
        </authorList>
    </citation>
    <scope>NUCLEOTIDE SEQUENCE [LARGE SCALE GENOMIC DNA]</scope>
    <source>
        <strain evidence="8 9">WB03_NA08</strain>
    </source>
</reference>
<evidence type="ECO:0000259" key="6">
    <source>
        <dbReference type="Pfam" id="PF07532"/>
    </source>
</evidence>
<evidence type="ECO:0000256" key="1">
    <source>
        <dbReference type="ARBA" id="ARBA00022801"/>
    </source>
</evidence>
<dbReference type="EMBL" id="VULO01000006">
    <property type="protein sequence ID" value="MSS84363.1"/>
    <property type="molecule type" value="Genomic_DNA"/>
</dbReference>
<keyword evidence="5" id="KW-0732">Signal</keyword>
<keyword evidence="9" id="KW-1185">Reference proteome</keyword>
<feature type="domain" description="Atrophied bacterial Ig" evidence="7">
    <location>
        <begin position="364"/>
        <end position="454"/>
    </location>
</feature>
<dbReference type="Pfam" id="PF07554">
    <property type="entry name" value="FIVAR"/>
    <property type="match status" value="1"/>
</dbReference>
<dbReference type="InterPro" id="IPR011081">
    <property type="entry name" value="Big_4"/>
</dbReference>
<keyword evidence="4" id="KW-1133">Transmembrane helix</keyword>
<dbReference type="SUPFAM" id="SSF75005">
    <property type="entry name" value="Arabinanase/levansucrase/invertase"/>
    <property type="match status" value="2"/>
</dbReference>
<dbReference type="SUPFAM" id="SSF49899">
    <property type="entry name" value="Concanavalin A-like lectins/glucanases"/>
    <property type="match status" value="2"/>
</dbReference>
<evidence type="ECO:0000256" key="5">
    <source>
        <dbReference type="SAM" id="SignalP"/>
    </source>
</evidence>
<dbReference type="PANTHER" id="PTHR43301:SF3">
    <property type="entry name" value="ARABINAN ENDO-1,5-ALPHA-L-ARABINOSIDASE A-RELATED"/>
    <property type="match status" value="1"/>
</dbReference>
<evidence type="ECO:0000259" key="7">
    <source>
        <dbReference type="Pfam" id="PF20578"/>
    </source>
</evidence>
<accession>A0A6N7W785</accession>
<proteinExistence type="predicted"/>
<feature type="domain" description="Atrophied bacterial Ig" evidence="7">
    <location>
        <begin position="286"/>
        <end position="354"/>
    </location>
</feature>
<dbReference type="InterPro" id="IPR050727">
    <property type="entry name" value="GH43_arabinanases"/>
</dbReference>
<feature type="chain" id="PRO_5026852743" evidence="5">
    <location>
        <begin position="29"/>
        <end position="1966"/>
    </location>
</feature>
<dbReference type="Pfam" id="PF20578">
    <property type="entry name" value="aBig_2"/>
    <property type="match status" value="3"/>
</dbReference>
<dbReference type="Pfam" id="PF07532">
    <property type="entry name" value="Big_4"/>
    <property type="match status" value="1"/>
</dbReference>
<sequence>MKRKQIIGQRKWTGGAICAVLVGSMAFASTGSAFGAEAESTLPTSGLIVDYDFSQTTGIEIANRVDGSDFGPAEVKNSSDELWRNGVLNLPGGNKDTTPWVQLPEDLLKDKDSATVQMEVKLTEETLNSWHFLWNIGGPNNTQYLFASLSRNAVPKVVVRESSAGNEFVTEAQSNPALADQWMSVTAVIDGSGEKVKISLYVDGKLIAENVGDYSPADVTDQSLNTIGHSPWPDPNIGGAVSTFRIWDRAITAEEVASIADLDAIALKDQIEASTLEMLGSLGIADGQEVEGDLSLPTRSGAITWASSAPEVISTQGTVTRPAYGESAVDVTLTATTTVRGIEVSRAFAVVVLPEATSIADRLEADAQALQIHNAEQIKNDFGIPTLGASGSTISWEITGGTDVLALSEGVNANSKTVKVARPAAGTEAADASLKATLSLGDQSIVKELPVTVAPMPGVTEETEAYVWAFFTGEGDGAEKVSLAASKGNDALAWNTLNDGQPIFESTEGTEGLRDPFIIRSHDGDKFYLLATDLKIAGLPGGFTTAQREGSKYIEIWESDDLVTWSNQRHVKVSSDYAGNTWAPEAYWDADRGLYVVYWASNLYDTADPSDRSALTYNRMMYATTPDFVTFSQPEVWVDVDRRGQAGAGTIDVSVADLDGVYYRFIKDEGNMTLRQEKSTDLLATVTDSLPEANGPADQWTLVKSEVAAGQPNGVEGGTFRQGEGPNIFQGNAGDVNGYKWYLFIDQPDYHGGPNHYVPFASNDLTDGESWVSVANKLRDNLPQNADGGKPRHGTVIPVTRAEYQKVLEEYQPDIAVKTVDAIEVQTSIGVHPRMPKAHMVMADGSTADVDVTWEDIADDKLATAGSFTLNGVAQDASRMPVEARITVTDEPTADLESLTIAGREVDLDVEPLTAVVDSIIGLQPSDIQAVPRNVGMRTEIEISEDTVTVTVSSEDATVTRVYEVRLIAPTAAYTMTHSDGKLVDVSGNGADAPLTGLADDAFSSYGDANVLEFANNGYASIPSGPITSADNDFTVEMTVNAYSSANHFAWVIGDGVGAWNTTALGNHVFVNPNSAQSGYAEKVLAGIRVKSGDNNGETRVPEGGPMNPGFSTVTLVSKGQTLTVYVDGEKISDVTHDKSLRDIIPSGDILGYLGRSLYKDDALFTGMVSDMKIWDQALTAAQVKQTMPTGEQKADLSWAVIEDSLETTMLGSNESADAVTENLAFPSSIRGVALTWTPSDSEAVTAEGKILPVVGDRNVTVTVSDNAGHSKEISIVVKGESEELVRTRIQADLDAIVLKDRTTENLPLVAIGPKNSSRITWNSADPSLISGTDTEYQAPTVGAADPYQGAGIVTRPSYGSGDAETTVTATATLSGIEISRDYAVVVAEQGRTAPDAGYAAAYFKSDGPGGEKIWMDATTENDFFTFKPVNEGEPVIDLQVDTKGLRDPYILRSHDGDKYYMIATDLCIGCGTSWGDAQSKGSLKVHVWESVDMVHWDRTNGEDSGIVVNQPEAGMTWAPEAYWDDDLQAYVVFFASRLYGDESHTDTPGGGHARMFYVITRDFQSFTYPPVEWQNTGFARIDSSVAKIGDYYYRFTKNEDGGAADGLERGKDIFLEKSASLTAPTTRSDWNADPQETWQLIDTAMTAPKTRNNGEGPEIVKLNEDDPNNTDDDDGYVFLVDNYSAGGYVPFLTTGTEITSSNKDDRLSLRDSWNPGPKDGLPASPRHGAFVNVPHNVLDAMHTWGERPAVGSTLTVEDVADRTAIIRVTADDLGDVAGTVTFVAGEWKETVALNVGSGDMGATAAVTVPGNVGGTVFITYNPHVDKLVKASSGQFDIQVAPEPVQVNKDQLGKVIALAESLDSTGYTDASWDVLTKELKAAKNVLNDPQASQILVDEATANLQKAIDSLEKIAPTDPGSSEPTKPDNAPDQGLAITGATIGWLIAVALVAAGLGAALLIRRRRTR</sequence>
<evidence type="ECO:0000313" key="9">
    <source>
        <dbReference type="Proteomes" id="UP000470875"/>
    </source>
</evidence>
<comment type="caution">
    <text evidence="8">The sequence shown here is derived from an EMBL/GenBank/DDBJ whole genome shotgun (WGS) entry which is preliminary data.</text>
</comment>
<protein>
    <submittedName>
        <fullName evidence="8">Family 43 glycosylhydrolase</fullName>
    </submittedName>
</protein>
<feature type="region of interest" description="Disordered" evidence="3">
    <location>
        <begin position="1703"/>
        <end position="1725"/>
    </location>
</feature>
<evidence type="ECO:0000313" key="8">
    <source>
        <dbReference type="EMBL" id="MSS84363.1"/>
    </source>
</evidence>
<dbReference type="RefSeq" id="WP_154544646.1">
    <property type="nucleotide sequence ID" value="NZ_VULO01000006.1"/>
</dbReference>
<dbReference type="InterPro" id="IPR013320">
    <property type="entry name" value="ConA-like_dom_sf"/>
</dbReference>
<dbReference type="PANTHER" id="PTHR43301">
    <property type="entry name" value="ARABINAN ENDO-1,5-ALPHA-L-ARABINOSIDASE"/>
    <property type="match status" value="1"/>
</dbReference>
<feature type="domain" description="Atrophied bacterial Ig" evidence="7">
    <location>
        <begin position="1301"/>
        <end position="1390"/>
    </location>
</feature>
<dbReference type="Pfam" id="PF13385">
    <property type="entry name" value="Laminin_G_3"/>
    <property type="match status" value="2"/>
</dbReference>
<evidence type="ECO:0000256" key="4">
    <source>
        <dbReference type="SAM" id="Phobius"/>
    </source>
</evidence>
<dbReference type="Gene3D" id="2.115.10.20">
    <property type="entry name" value="Glycosyl hydrolase domain, family 43"/>
    <property type="match status" value="2"/>
</dbReference>
<dbReference type="CDD" id="cd08983">
    <property type="entry name" value="GH43_Bt3655-like"/>
    <property type="match status" value="2"/>
</dbReference>
<keyword evidence="4" id="KW-0472">Membrane</keyword>
<evidence type="ECO:0000256" key="3">
    <source>
        <dbReference type="SAM" id="MobiDB-lite"/>
    </source>
</evidence>
<keyword evidence="4" id="KW-0812">Transmembrane</keyword>
<evidence type="ECO:0000256" key="2">
    <source>
        <dbReference type="ARBA" id="ARBA00023295"/>
    </source>
</evidence>
<feature type="signal peptide" evidence="5">
    <location>
        <begin position="1"/>
        <end position="28"/>
    </location>
</feature>
<gene>
    <name evidence="8" type="ORF">FYJ24_06210</name>
</gene>
<feature type="region of interest" description="Disordered" evidence="3">
    <location>
        <begin position="1648"/>
        <end position="1671"/>
    </location>
</feature>
<dbReference type="InterPro" id="IPR046780">
    <property type="entry name" value="aBig_2"/>
</dbReference>
<feature type="domain" description="Bacterial Ig-like" evidence="6">
    <location>
        <begin position="821"/>
        <end position="875"/>
    </location>
</feature>
<organism evidence="8 9">
    <name type="scientific">Scrofimicrobium canadense</name>
    <dbReference type="NCBI Taxonomy" id="2652290"/>
    <lineage>
        <taxon>Bacteria</taxon>
        <taxon>Bacillati</taxon>
        <taxon>Actinomycetota</taxon>
        <taxon>Actinomycetes</taxon>
        <taxon>Actinomycetales</taxon>
        <taxon>Actinomycetaceae</taxon>
        <taxon>Scrofimicrobium</taxon>
    </lineage>
</organism>
<dbReference type="Gene3D" id="1.20.1270.90">
    <property type="entry name" value="AF1782-like"/>
    <property type="match status" value="1"/>
</dbReference>
<keyword evidence="2" id="KW-0326">Glycosidase</keyword>